<organism evidence="1 2">
    <name type="scientific">Brevibacillus ruminantium</name>
    <dbReference type="NCBI Taxonomy" id="2950604"/>
    <lineage>
        <taxon>Bacteria</taxon>
        <taxon>Bacillati</taxon>
        <taxon>Bacillota</taxon>
        <taxon>Bacilli</taxon>
        <taxon>Bacillales</taxon>
        <taxon>Paenibacillaceae</taxon>
        <taxon>Brevibacillus</taxon>
    </lineage>
</organism>
<evidence type="ECO:0008006" key="3">
    <source>
        <dbReference type="Google" id="ProtNLM"/>
    </source>
</evidence>
<sequence length="51" mass="5830">MVLLRKAIIHKLEHDFKVHQIGGRPLSEVSTTELHDLLGRLELERQTGRSA</sequence>
<dbReference type="EMBL" id="CP098755">
    <property type="protein sequence ID" value="USG64022.1"/>
    <property type="molecule type" value="Genomic_DNA"/>
</dbReference>
<keyword evidence="2" id="KW-1185">Reference proteome</keyword>
<accession>A0ABY4WDK8</accession>
<protein>
    <recommendedName>
        <fullName evidence="3">Fur-regulated basic protein FbpA</fullName>
    </recommendedName>
</protein>
<gene>
    <name evidence="1" type="ORF">NDK47_17890</name>
</gene>
<reference evidence="1" key="1">
    <citation type="submission" date="2022-06" db="EMBL/GenBank/DDBJ databases">
        <title>Genome sequencing of Brevibacillus sp. BB3-R1.</title>
        <authorList>
            <person name="Heo J."/>
            <person name="Lee D."/>
            <person name="Won M."/>
            <person name="Han B.-H."/>
            <person name="Hong S.-B."/>
            <person name="Kwon S.-W."/>
        </authorList>
    </citation>
    <scope>NUCLEOTIDE SEQUENCE</scope>
    <source>
        <strain evidence="1">BB3-R1</strain>
    </source>
</reference>
<proteinExistence type="predicted"/>
<dbReference type="Proteomes" id="UP001056500">
    <property type="component" value="Chromosome"/>
</dbReference>
<dbReference type="RefSeq" id="WP_251871110.1">
    <property type="nucleotide sequence ID" value="NZ_CP098755.1"/>
</dbReference>
<evidence type="ECO:0000313" key="1">
    <source>
        <dbReference type="EMBL" id="USG64022.1"/>
    </source>
</evidence>
<name>A0ABY4WDK8_9BACL</name>
<evidence type="ECO:0000313" key="2">
    <source>
        <dbReference type="Proteomes" id="UP001056500"/>
    </source>
</evidence>